<reference evidence="1 2" key="1">
    <citation type="submission" date="2019-02" db="EMBL/GenBank/DDBJ databases">
        <title>Deep-cultivation of Planctomycetes and their phenomic and genomic characterization uncovers novel biology.</title>
        <authorList>
            <person name="Wiegand S."/>
            <person name="Jogler M."/>
            <person name="Boedeker C."/>
            <person name="Pinto D."/>
            <person name="Vollmers J."/>
            <person name="Rivas-Marin E."/>
            <person name="Kohn T."/>
            <person name="Peeters S.H."/>
            <person name="Heuer A."/>
            <person name="Rast P."/>
            <person name="Oberbeckmann S."/>
            <person name="Bunk B."/>
            <person name="Jeske O."/>
            <person name="Meyerdierks A."/>
            <person name="Storesund J.E."/>
            <person name="Kallscheuer N."/>
            <person name="Luecker S."/>
            <person name="Lage O.M."/>
            <person name="Pohl T."/>
            <person name="Merkel B.J."/>
            <person name="Hornburger P."/>
            <person name="Mueller R.-W."/>
            <person name="Bruemmer F."/>
            <person name="Labrenz M."/>
            <person name="Spormann A.M."/>
            <person name="Op den Camp H."/>
            <person name="Overmann J."/>
            <person name="Amann R."/>
            <person name="Jetten M.S.M."/>
            <person name="Mascher T."/>
            <person name="Medema M.H."/>
            <person name="Devos D.P."/>
            <person name="Kaster A.-K."/>
            <person name="Ovreas L."/>
            <person name="Rohde M."/>
            <person name="Galperin M.Y."/>
            <person name="Jogler C."/>
        </authorList>
    </citation>
    <scope>NUCLEOTIDE SEQUENCE [LARGE SCALE GENOMIC DNA]</scope>
    <source>
        <strain evidence="1 2">EC9</strain>
    </source>
</reference>
<accession>A0A517M825</accession>
<evidence type="ECO:0000313" key="2">
    <source>
        <dbReference type="Proteomes" id="UP000319557"/>
    </source>
</evidence>
<proteinExistence type="predicted"/>
<name>A0A517M825_9BACT</name>
<dbReference type="AlphaFoldDB" id="A0A517M825"/>
<dbReference type="EMBL" id="CP036261">
    <property type="protein sequence ID" value="QDS90937.1"/>
    <property type="molecule type" value="Genomic_DNA"/>
</dbReference>
<dbReference type="Proteomes" id="UP000319557">
    <property type="component" value="Chromosome"/>
</dbReference>
<gene>
    <name evidence="1" type="ORF">EC9_51550</name>
</gene>
<dbReference type="RefSeq" id="WP_145348663.1">
    <property type="nucleotide sequence ID" value="NZ_CP036261.1"/>
</dbReference>
<dbReference type="KEGG" id="ruv:EC9_51550"/>
<keyword evidence="2" id="KW-1185">Reference proteome</keyword>
<evidence type="ECO:0000313" key="1">
    <source>
        <dbReference type="EMBL" id="QDS90937.1"/>
    </source>
</evidence>
<organism evidence="1 2">
    <name type="scientific">Rosistilla ulvae</name>
    <dbReference type="NCBI Taxonomy" id="1930277"/>
    <lineage>
        <taxon>Bacteria</taxon>
        <taxon>Pseudomonadati</taxon>
        <taxon>Planctomycetota</taxon>
        <taxon>Planctomycetia</taxon>
        <taxon>Pirellulales</taxon>
        <taxon>Pirellulaceae</taxon>
        <taxon>Rosistilla</taxon>
    </lineage>
</organism>
<sequence length="256" mass="28829">MDKPVASLNELASMISRTLETNAEGRKRLLKLARAAHTEFHDTPLVERSLVLSPHVVDEKVAAAWCLAIVGTRGSNDDFGVSPFPKKASMLNQGAISAEVLKSYVEDELDESKRRKIWLFLQSLIPDTVQQDEPKDPSVTQSHPDVVLQQEILKSLVDNNLSTLIAVAADAPAHVRCSAIMNKMLDEDETRLHWSQSEWLHELKTLQHSFSKKTLQKTSELQDGAWARIMKYRNGCRNERLVSVETVDFFIGRKSL</sequence>
<protein>
    <submittedName>
        <fullName evidence="1">Uncharacterized protein</fullName>
    </submittedName>
</protein>
<dbReference type="OrthoDB" id="10003129at2"/>